<dbReference type="Proteomes" id="UP001732700">
    <property type="component" value="Chromosome 7A"/>
</dbReference>
<accession>A0ACD5ZNY8</accession>
<evidence type="ECO:0000313" key="2">
    <source>
        <dbReference type="Proteomes" id="UP001732700"/>
    </source>
</evidence>
<reference evidence="1" key="2">
    <citation type="submission" date="2025-09" db="UniProtKB">
        <authorList>
            <consortium name="EnsemblPlants"/>
        </authorList>
    </citation>
    <scope>IDENTIFICATION</scope>
</reference>
<proteinExistence type="predicted"/>
<protein>
    <submittedName>
        <fullName evidence="1">Uncharacterized protein</fullName>
    </submittedName>
</protein>
<dbReference type="EnsemblPlants" id="AVESA.00010b.r2.7AG1222380.1">
    <property type="protein sequence ID" value="AVESA.00010b.r2.7AG1222380.1.CDS"/>
    <property type="gene ID" value="AVESA.00010b.r2.7AG1222380"/>
</dbReference>
<organism evidence="1 2">
    <name type="scientific">Avena sativa</name>
    <name type="common">Oat</name>
    <dbReference type="NCBI Taxonomy" id="4498"/>
    <lineage>
        <taxon>Eukaryota</taxon>
        <taxon>Viridiplantae</taxon>
        <taxon>Streptophyta</taxon>
        <taxon>Embryophyta</taxon>
        <taxon>Tracheophyta</taxon>
        <taxon>Spermatophyta</taxon>
        <taxon>Magnoliopsida</taxon>
        <taxon>Liliopsida</taxon>
        <taxon>Poales</taxon>
        <taxon>Poaceae</taxon>
        <taxon>BOP clade</taxon>
        <taxon>Pooideae</taxon>
        <taxon>Poodae</taxon>
        <taxon>Poeae</taxon>
        <taxon>Poeae Chloroplast Group 1 (Aveneae type)</taxon>
        <taxon>Aveninae</taxon>
        <taxon>Avena</taxon>
    </lineage>
</organism>
<reference evidence="1" key="1">
    <citation type="submission" date="2021-05" db="EMBL/GenBank/DDBJ databases">
        <authorList>
            <person name="Scholz U."/>
            <person name="Mascher M."/>
            <person name="Fiebig A."/>
        </authorList>
    </citation>
    <scope>NUCLEOTIDE SEQUENCE [LARGE SCALE GENOMIC DNA]</scope>
</reference>
<keyword evidence="2" id="KW-1185">Reference proteome</keyword>
<name>A0ACD5ZNY8_AVESA</name>
<evidence type="ECO:0000313" key="1">
    <source>
        <dbReference type="EnsemblPlants" id="AVESA.00010b.r2.7AG1222380.1.CDS"/>
    </source>
</evidence>
<sequence length="1585" mass="177857">MASRGSGNWGLVEHRHHARASRVYRFQILLPNGTSTGLTLKDPGEEMLLHDFLHHIRTELENGPMDGGERRGIDWSGDVYLEDLLDRKIDMKVHFSDFVTKSTNILKLQDGEGFVGTFENMWDLTPPTELLQELPAEYSTESALADLVDNSLQALWSNGKKDRKLIRITIDEEKIVIFDTGRGMDGSDENSISKWGTIGSSNHRAFREKGIGGEAPYLVPFFGMFGYGRTIASMHLGRSATVSSKTKESRKVFTLHLSREALLKSSSKLSWKTAGGVRDPSEEELILSPHQSFTQVEIQGLNRHMEAARFQRFLKDIYFPYIQYDEVNGSMNTRRPVQFEVNGVDLAEIQENEVTITNLHSSNGPDFILDVKIFCTSKTAANSEAHARIKCVYFPIVKGKESIDSILEKLSENASGVKENFDKFSRVSIRRLGRLLPDARWGPLPFMEPKQSKGKKAELLKRCCKRVKCFVETDAGFHPTLSKTDLAQHDLFTKALRCLDGSSRNDSSVEDVNVDVRKEGKSLNCTQLEKRYHDWINNMHAKYDVEIDGGDDEYNVIINPSSKERLGISEDVEVIRVYTSVSRKGKTWKRGDHLKIQPGVVARMKSNFYSLKNIFYATLEYVVVEGLAGDICGEARLLCRSIEYSDEQGCLLEEGPDSMRLIIQESVSFPISMIDDAKCQTMNYDSWCQIREKKNEKAPAYIEVLRNHQGKALDIEEDLPFEEVIMAGYNHPREIIAVIQPQCATTCSTSLLDKRYIVNDDELEMQMVINHLPGSKDHLRAKRIYRKLKKPSSRNNINGLYIFQLSEDSSIFTKSGVYQFIFSVRCRDSSIIKHETEITVRPNSNTRCWQLSSDADCSADNAVVDIRLGMPLRCLAARSRDSYGNGIPFLDIHKAVITILDGDDILAQVEDITVELSSDSLTLNIRDFLFKTSKLDIIRPQYEAMLKISLSDNESSHLCPCKVMPGLPSTINMDISLAWEKNLTPGEVIDDVLLEVFDHCGNHVEEGTELVVRIVGLSFVDKHGPIRKVNSEGIVDLRGLLRVTNGFGSQACLRIFHHEKEIFARTFQIATRNLKAVKVPQSCHAGTLLENIIFEVSDSDGLIDESIHGPHHTLSIRSNELKLVEGAQYAFERGRCIVPHVLIPREQGTFNFMAYHTHFSDLRTIIQIPVYTLDMVPVKGENETEPICSYPPSSISSQSLLPPSQLGSSQSNNLAASIMGKFSDEIGEIDSEICLQESLIKAVDSRKKALENHIVNLQDEISHTAGSAIGAKELTRHKIEENVGTAAAVVCNISSSTFYQSGQCFRDDVVGIVALLGTVADRKLSRMLSVYLGEDNMLAVVCKTLDAACHLEKYDTDGSVDVHFGIHQEAANLGVPIKKRFPIICLDSIRPYDRGHDLTTKQKTLALPFPNSETPKGFSGFAVNMINLSPEGLKIKTKRGYGLRQTLFYRLFGELQVYETRKDMWQAIPHLKNGAISLDGGIIKGDGVLILGHSDPDVTFPVVPRVALGVQGDSEDVCTKIKTMNAEKDLLKALEEKLRLAEEKQQKLVMERNKKKRKFDEMSELMSQHSGDDQLHQYHLGKTSQ</sequence>